<evidence type="ECO:0000259" key="2">
    <source>
        <dbReference type="Pfam" id="PF18821"/>
    </source>
</evidence>
<dbReference type="EMBL" id="VJON01000050">
    <property type="protein sequence ID" value="TSE30921.1"/>
    <property type="molecule type" value="Genomic_DNA"/>
</dbReference>
<protein>
    <recommendedName>
        <fullName evidence="2">Large polyvalent protein-associated domain-containing protein</fullName>
    </recommendedName>
</protein>
<feature type="domain" description="Large polyvalent protein-associated" evidence="2">
    <location>
        <begin position="168"/>
        <end position="246"/>
    </location>
</feature>
<evidence type="ECO:0000256" key="1">
    <source>
        <dbReference type="SAM" id="MobiDB-lite"/>
    </source>
</evidence>
<evidence type="ECO:0000313" key="3">
    <source>
        <dbReference type="EMBL" id="TSE30921.1"/>
    </source>
</evidence>
<proteinExistence type="predicted"/>
<dbReference type="Proteomes" id="UP000318294">
    <property type="component" value="Unassembled WGS sequence"/>
</dbReference>
<evidence type="ECO:0000313" key="4">
    <source>
        <dbReference type="Proteomes" id="UP000318294"/>
    </source>
</evidence>
<dbReference type="AlphaFoldDB" id="A0A554X510"/>
<comment type="caution">
    <text evidence="3">The sequence shown here is derived from an EMBL/GenBank/DDBJ whole genome shotgun (WGS) entry which is preliminary data.</text>
</comment>
<feature type="region of interest" description="Disordered" evidence="1">
    <location>
        <begin position="444"/>
        <end position="489"/>
    </location>
</feature>
<gene>
    <name evidence="3" type="ORF">Tchar_02371</name>
</gene>
<reference evidence="3 4" key="1">
    <citation type="submission" date="2019-07" db="EMBL/GenBank/DDBJ databases">
        <title>Tepidimonas charontis SPSP-6 draft genome.</title>
        <authorList>
            <person name="Da Costa M.S."/>
            <person name="Froufe H.J.C."/>
            <person name="Egas C."/>
            <person name="Albuquerque L."/>
        </authorList>
    </citation>
    <scope>NUCLEOTIDE SEQUENCE [LARGE SCALE GENOMIC DNA]</scope>
    <source>
        <strain evidence="3 4">SPSP-6</strain>
    </source>
</reference>
<sequence length="489" mass="55281">MKPFEQAFAEMSSEQRRRVEIFERYDTEWGPVREARNAAIAEHEKEWREKAVQFMRDQETRRASAVKEYEAKGLSPGAAYAAVAFDFAREFEDHVLEKDAAARALDEQLQKPKSWRRWLEELNEREPGDPVVESLLRECSQCDIEAAVDGFLKSPPPERLLSELVMQQEGEAVAFKRGTTTVFRDVGNRLNVQRTDARDIEAALRVAAQKFDTDKGLLLTGDTAFKTAAAEIAGRMGLPLRNVEPEVLYAWERGRRAAIGQQLTASPRPAVERGIEGEKRELGADLLKGAQIVEIDERWGRDTAAAQALERAGLRLITAGSERDPTRLMMADRFAVDMPADRKEAAYRTMRGLPRDVLQALAQTDWTNPEAVVVAGEAQHKVLVERQLVNERGQLTPAGLDVILVRDEEIVRMRQDPKLRMVLAKDAKTSAEFVREAMGELVTQPAGSRVQEAAQEAEQKQEARELPVEEKQFERSPKRNRQPEIEIEF</sequence>
<dbReference type="Pfam" id="PF18821">
    <property type="entry name" value="LPD7"/>
    <property type="match status" value="1"/>
</dbReference>
<organism evidence="3 4">
    <name type="scientific">Tepidimonas charontis</name>
    <dbReference type="NCBI Taxonomy" id="2267262"/>
    <lineage>
        <taxon>Bacteria</taxon>
        <taxon>Pseudomonadati</taxon>
        <taxon>Pseudomonadota</taxon>
        <taxon>Betaproteobacteria</taxon>
        <taxon>Burkholderiales</taxon>
        <taxon>Tepidimonas</taxon>
    </lineage>
</organism>
<dbReference type="OrthoDB" id="9147046at2"/>
<keyword evidence="4" id="KW-1185">Reference proteome</keyword>
<accession>A0A554X510</accession>
<dbReference type="RefSeq" id="WP_144329232.1">
    <property type="nucleotide sequence ID" value="NZ_VJON01000050.1"/>
</dbReference>
<feature type="compositionally biased region" description="Basic and acidic residues" evidence="1">
    <location>
        <begin position="457"/>
        <end position="489"/>
    </location>
</feature>
<dbReference type="InterPro" id="IPR040677">
    <property type="entry name" value="LPD7"/>
</dbReference>
<name>A0A554X510_9BURK</name>